<reference evidence="1 2" key="1">
    <citation type="submission" date="2019-07" db="EMBL/GenBank/DDBJ databases">
        <title>Genomic Encyclopedia of Archaeal and Bacterial Type Strains, Phase II (KMG-II): from individual species to whole genera.</title>
        <authorList>
            <person name="Goeker M."/>
        </authorList>
    </citation>
    <scope>NUCLEOTIDE SEQUENCE [LARGE SCALE GENOMIC DNA]</scope>
    <source>
        <strain evidence="1 2">DSM 17527</strain>
    </source>
</reference>
<gene>
    <name evidence="1" type="ORF">BD809_103316</name>
</gene>
<dbReference type="EMBL" id="VNHU01000003">
    <property type="protein sequence ID" value="TYP75252.1"/>
    <property type="molecule type" value="Genomic_DNA"/>
</dbReference>
<dbReference type="Proteomes" id="UP000324376">
    <property type="component" value="Unassembled WGS sequence"/>
</dbReference>
<organism evidence="1 2">
    <name type="scientific">Aquimarina intermedia</name>
    <dbReference type="NCBI Taxonomy" id="350814"/>
    <lineage>
        <taxon>Bacteria</taxon>
        <taxon>Pseudomonadati</taxon>
        <taxon>Bacteroidota</taxon>
        <taxon>Flavobacteriia</taxon>
        <taxon>Flavobacteriales</taxon>
        <taxon>Flavobacteriaceae</taxon>
        <taxon>Aquimarina</taxon>
    </lineage>
</organism>
<evidence type="ECO:0008006" key="3">
    <source>
        <dbReference type="Google" id="ProtNLM"/>
    </source>
</evidence>
<accession>A0A5S5C9S6</accession>
<proteinExistence type="predicted"/>
<keyword evidence="2" id="KW-1185">Reference proteome</keyword>
<evidence type="ECO:0000313" key="2">
    <source>
        <dbReference type="Proteomes" id="UP000324376"/>
    </source>
</evidence>
<dbReference type="OrthoDB" id="1453593at2"/>
<dbReference type="RefSeq" id="WP_148782243.1">
    <property type="nucleotide sequence ID" value="NZ_VNHU01000003.1"/>
</dbReference>
<name>A0A5S5C9S6_9FLAO</name>
<sequence>MKTLFTGILIFLAVQTYSQNPYTQNSDAEMEAHAKELADWYNDELGFTETQWLQFERKVEEHLINEKKIRNSQLSIKEKIAALKENYYAETQGMNDILTQPQMEVYRRVKQNYQKIAPVVVDSTNY</sequence>
<evidence type="ECO:0000313" key="1">
    <source>
        <dbReference type="EMBL" id="TYP75252.1"/>
    </source>
</evidence>
<protein>
    <recommendedName>
        <fullName evidence="3">LTXXQ motif family protein</fullName>
    </recommendedName>
</protein>
<comment type="caution">
    <text evidence="1">The sequence shown here is derived from an EMBL/GenBank/DDBJ whole genome shotgun (WGS) entry which is preliminary data.</text>
</comment>
<dbReference type="AlphaFoldDB" id="A0A5S5C9S6"/>